<evidence type="ECO:0000313" key="3">
    <source>
        <dbReference type="Proteomes" id="UP000807353"/>
    </source>
</evidence>
<dbReference type="OrthoDB" id="66095at2759"/>
<dbReference type="EMBL" id="MU150372">
    <property type="protein sequence ID" value="KAF9457412.1"/>
    <property type="molecule type" value="Genomic_DNA"/>
</dbReference>
<dbReference type="AlphaFoldDB" id="A0A9P5XTH7"/>
<dbReference type="Proteomes" id="UP000807353">
    <property type="component" value="Unassembled WGS sequence"/>
</dbReference>
<feature type="compositionally biased region" description="Basic and acidic residues" evidence="1">
    <location>
        <begin position="7"/>
        <end position="16"/>
    </location>
</feature>
<evidence type="ECO:0000256" key="1">
    <source>
        <dbReference type="SAM" id="MobiDB-lite"/>
    </source>
</evidence>
<accession>A0A9P5XTH7</accession>
<comment type="caution">
    <text evidence="2">The sequence shown here is derived from an EMBL/GenBank/DDBJ whole genome shotgun (WGS) entry which is preliminary data.</text>
</comment>
<organism evidence="2 3">
    <name type="scientific">Collybia nuda</name>
    <dbReference type="NCBI Taxonomy" id="64659"/>
    <lineage>
        <taxon>Eukaryota</taxon>
        <taxon>Fungi</taxon>
        <taxon>Dikarya</taxon>
        <taxon>Basidiomycota</taxon>
        <taxon>Agaricomycotina</taxon>
        <taxon>Agaricomycetes</taxon>
        <taxon>Agaricomycetidae</taxon>
        <taxon>Agaricales</taxon>
        <taxon>Tricholomatineae</taxon>
        <taxon>Clitocybaceae</taxon>
        <taxon>Collybia</taxon>
    </lineage>
</organism>
<sequence>MEASSSHSRESSEEGLKQSIPYSEEEVQATKCVLYAFLPLELVDGILDLAMYWPSIVSHETRLVEATSEGSDNLIYFMAPPFLEGRLGVGAPVNVKMIKFSLTSCDQGWGGEPNMPGPYHGSWSWFETAIFRATGFGFNWPEESNSAGVECYQVLQKGGIEQVPNPVNSKKVWTLQRNIRAYSMTAIHEVVWIKSSSHKIETSVRDEEDLDTGSGLGVGFINSLVSGDRIAIIAKARYPGWINHVYDAKIEVFYSL</sequence>
<evidence type="ECO:0000313" key="2">
    <source>
        <dbReference type="EMBL" id="KAF9457412.1"/>
    </source>
</evidence>
<proteinExistence type="predicted"/>
<reference evidence="2" key="1">
    <citation type="submission" date="2020-11" db="EMBL/GenBank/DDBJ databases">
        <authorList>
            <consortium name="DOE Joint Genome Institute"/>
            <person name="Ahrendt S."/>
            <person name="Riley R."/>
            <person name="Andreopoulos W."/>
            <person name="Labutti K."/>
            <person name="Pangilinan J."/>
            <person name="Ruiz-Duenas F.J."/>
            <person name="Barrasa J.M."/>
            <person name="Sanchez-Garcia M."/>
            <person name="Camarero S."/>
            <person name="Miyauchi S."/>
            <person name="Serrano A."/>
            <person name="Linde D."/>
            <person name="Babiker R."/>
            <person name="Drula E."/>
            <person name="Ayuso-Fernandez I."/>
            <person name="Pacheco R."/>
            <person name="Padilla G."/>
            <person name="Ferreira P."/>
            <person name="Barriuso J."/>
            <person name="Kellner H."/>
            <person name="Castanera R."/>
            <person name="Alfaro M."/>
            <person name="Ramirez L."/>
            <person name="Pisabarro A.G."/>
            <person name="Kuo A."/>
            <person name="Tritt A."/>
            <person name="Lipzen A."/>
            <person name="He G."/>
            <person name="Yan M."/>
            <person name="Ng V."/>
            <person name="Cullen D."/>
            <person name="Martin F."/>
            <person name="Rosso M.-N."/>
            <person name="Henrissat B."/>
            <person name="Hibbett D."/>
            <person name="Martinez A.T."/>
            <person name="Grigoriev I.V."/>
        </authorList>
    </citation>
    <scope>NUCLEOTIDE SEQUENCE</scope>
    <source>
        <strain evidence="2">CBS 247.69</strain>
    </source>
</reference>
<keyword evidence="3" id="KW-1185">Reference proteome</keyword>
<name>A0A9P5XTH7_9AGAR</name>
<protein>
    <submittedName>
        <fullName evidence="2">Uncharacterized protein</fullName>
    </submittedName>
</protein>
<gene>
    <name evidence="2" type="ORF">BDZ94DRAFT_1314218</name>
</gene>
<feature type="region of interest" description="Disordered" evidence="1">
    <location>
        <begin position="1"/>
        <end position="20"/>
    </location>
</feature>